<sequence length="147" mass="17175">MAWIRILELPGYLYKHKILAEIGEMVRKVVKMDLNTDSRVRGRFARMAVYINLEKPLVSQILVNGSPQRVEYESLLTICFHCGRYGHVKENCPFRNSETTMAKEVDSSEKSSRNHDGIEDEQEKEGGNYGPWMLVDRRSRRKNRENK</sequence>
<dbReference type="InterPro" id="IPR001878">
    <property type="entry name" value="Znf_CCHC"/>
</dbReference>
<evidence type="ECO:0000256" key="2">
    <source>
        <dbReference type="SAM" id="MobiDB-lite"/>
    </source>
</evidence>
<dbReference type="InterPro" id="IPR036875">
    <property type="entry name" value="Znf_CCHC_sf"/>
</dbReference>
<feature type="region of interest" description="Disordered" evidence="2">
    <location>
        <begin position="96"/>
        <end position="147"/>
    </location>
</feature>
<keyword evidence="1" id="KW-0863">Zinc-finger</keyword>
<feature type="compositionally biased region" description="Basic and acidic residues" evidence="2">
    <location>
        <begin position="101"/>
        <end position="117"/>
    </location>
</feature>
<reference evidence="5" key="1">
    <citation type="journal article" date="2019" name="Plant Biotechnol. J.">
        <title>Genome sequencing of the Australian wild diploid species Gossypium australe highlights disease resistance and delayed gland morphogenesis.</title>
        <authorList>
            <person name="Cai Y."/>
            <person name="Cai X."/>
            <person name="Wang Q."/>
            <person name="Wang P."/>
            <person name="Zhang Y."/>
            <person name="Cai C."/>
            <person name="Xu Y."/>
            <person name="Wang K."/>
            <person name="Zhou Z."/>
            <person name="Wang C."/>
            <person name="Geng S."/>
            <person name="Li B."/>
            <person name="Dong Q."/>
            <person name="Hou Y."/>
            <person name="Wang H."/>
            <person name="Ai P."/>
            <person name="Liu Z."/>
            <person name="Yi F."/>
            <person name="Sun M."/>
            <person name="An G."/>
            <person name="Cheng J."/>
            <person name="Zhang Y."/>
            <person name="Shi Q."/>
            <person name="Xie Y."/>
            <person name="Shi X."/>
            <person name="Chang Y."/>
            <person name="Huang F."/>
            <person name="Chen Y."/>
            <person name="Hong S."/>
            <person name="Mi L."/>
            <person name="Sun Q."/>
            <person name="Zhang L."/>
            <person name="Zhou B."/>
            <person name="Peng R."/>
            <person name="Zhang X."/>
            <person name="Liu F."/>
        </authorList>
    </citation>
    <scope>NUCLEOTIDE SEQUENCE [LARGE SCALE GENOMIC DNA]</scope>
    <source>
        <strain evidence="5">cv. PA1801</strain>
    </source>
</reference>
<dbReference type="PANTHER" id="PTHR31286">
    <property type="entry name" value="GLYCINE-RICH CELL WALL STRUCTURAL PROTEIN 1.8-LIKE"/>
    <property type="match status" value="1"/>
</dbReference>
<protein>
    <submittedName>
        <fullName evidence="4">GroES-like zinc-binding alcohol dehydrogenase family protein</fullName>
    </submittedName>
</protein>
<dbReference type="OrthoDB" id="996904at2759"/>
<keyword evidence="1" id="KW-0479">Metal-binding</keyword>
<dbReference type="Proteomes" id="UP000325315">
    <property type="component" value="Unassembled WGS sequence"/>
</dbReference>
<evidence type="ECO:0000313" key="5">
    <source>
        <dbReference type="Proteomes" id="UP000325315"/>
    </source>
</evidence>
<keyword evidence="1" id="KW-0862">Zinc</keyword>
<dbReference type="SUPFAM" id="SSF57756">
    <property type="entry name" value="Retrovirus zinc finger-like domains"/>
    <property type="match status" value="1"/>
</dbReference>
<name>A0A5B6V7B1_9ROSI</name>
<gene>
    <name evidence="4" type="ORF">EPI10_000253</name>
</gene>
<dbReference type="AlphaFoldDB" id="A0A5B6V7B1"/>
<dbReference type="GO" id="GO:0003676">
    <property type="term" value="F:nucleic acid binding"/>
    <property type="evidence" value="ECO:0007669"/>
    <property type="project" value="InterPro"/>
</dbReference>
<dbReference type="InterPro" id="IPR040256">
    <property type="entry name" value="At4g02000-like"/>
</dbReference>
<dbReference type="GO" id="GO:0008270">
    <property type="term" value="F:zinc ion binding"/>
    <property type="evidence" value="ECO:0007669"/>
    <property type="project" value="UniProtKB-KW"/>
</dbReference>
<evidence type="ECO:0000256" key="1">
    <source>
        <dbReference type="PROSITE-ProRule" id="PRU00047"/>
    </source>
</evidence>
<comment type="caution">
    <text evidence="4">The sequence shown here is derived from an EMBL/GenBank/DDBJ whole genome shotgun (WGS) entry which is preliminary data.</text>
</comment>
<evidence type="ECO:0000259" key="3">
    <source>
        <dbReference type="PROSITE" id="PS50158"/>
    </source>
</evidence>
<accession>A0A5B6V7B1</accession>
<evidence type="ECO:0000313" key="4">
    <source>
        <dbReference type="EMBL" id="KAA3465048.1"/>
    </source>
</evidence>
<feature type="compositionally biased region" description="Basic residues" evidence="2">
    <location>
        <begin position="138"/>
        <end position="147"/>
    </location>
</feature>
<feature type="domain" description="CCHC-type" evidence="3">
    <location>
        <begin position="79"/>
        <end position="93"/>
    </location>
</feature>
<organism evidence="4 5">
    <name type="scientific">Gossypium australe</name>
    <dbReference type="NCBI Taxonomy" id="47621"/>
    <lineage>
        <taxon>Eukaryota</taxon>
        <taxon>Viridiplantae</taxon>
        <taxon>Streptophyta</taxon>
        <taxon>Embryophyta</taxon>
        <taxon>Tracheophyta</taxon>
        <taxon>Spermatophyta</taxon>
        <taxon>Magnoliopsida</taxon>
        <taxon>eudicotyledons</taxon>
        <taxon>Gunneridae</taxon>
        <taxon>Pentapetalae</taxon>
        <taxon>rosids</taxon>
        <taxon>malvids</taxon>
        <taxon>Malvales</taxon>
        <taxon>Malvaceae</taxon>
        <taxon>Malvoideae</taxon>
        <taxon>Gossypium</taxon>
    </lineage>
</organism>
<keyword evidence="5" id="KW-1185">Reference proteome</keyword>
<dbReference type="PANTHER" id="PTHR31286:SF173">
    <property type="entry name" value="DUF4283 DOMAIN-CONTAINING PROTEIN"/>
    <property type="match status" value="1"/>
</dbReference>
<dbReference type="PROSITE" id="PS50158">
    <property type="entry name" value="ZF_CCHC"/>
    <property type="match status" value="1"/>
</dbReference>
<dbReference type="EMBL" id="SMMG02000007">
    <property type="protein sequence ID" value="KAA3465048.1"/>
    <property type="molecule type" value="Genomic_DNA"/>
</dbReference>
<proteinExistence type="predicted"/>